<keyword evidence="3" id="KW-0731">Sigma factor</keyword>
<dbReference type="Gene3D" id="1.10.1740.10">
    <property type="match status" value="1"/>
</dbReference>
<dbReference type="Pfam" id="PF04542">
    <property type="entry name" value="Sigma70_r2"/>
    <property type="match status" value="1"/>
</dbReference>
<proteinExistence type="inferred from homology"/>
<reference evidence="8" key="1">
    <citation type="submission" date="2020-03" db="EMBL/GenBank/DDBJ databases">
        <title>Genome sequences of seven Enterobacteriaceae strains isolated from Canadian wastewater treatment facilities.</title>
        <authorList>
            <person name="Huang H."/>
            <person name="Chmara J.T."/>
            <person name="Duceppe M.-O."/>
        </authorList>
    </citation>
    <scope>NUCLEOTIDE SEQUENCE [LARGE SCALE GENOMIC DNA]</scope>
    <source>
        <strain evidence="8">Biosolid 3</strain>
    </source>
</reference>
<dbReference type="GO" id="GO:0016987">
    <property type="term" value="F:sigma factor activity"/>
    <property type="evidence" value="ECO:0007669"/>
    <property type="project" value="UniProtKB-KW"/>
</dbReference>
<dbReference type="AlphaFoldDB" id="A0AAE7EMY4"/>
<evidence type="ECO:0000313" key="8">
    <source>
        <dbReference type="Proteomes" id="UP000503464"/>
    </source>
</evidence>
<dbReference type="PANTHER" id="PTHR43133:SF62">
    <property type="entry name" value="RNA POLYMERASE SIGMA FACTOR SIGZ"/>
    <property type="match status" value="1"/>
</dbReference>
<dbReference type="InterPro" id="IPR013324">
    <property type="entry name" value="RNA_pol_sigma_r3/r4-like"/>
</dbReference>
<evidence type="ECO:0000259" key="6">
    <source>
        <dbReference type="Pfam" id="PF08281"/>
    </source>
</evidence>
<comment type="similarity">
    <text evidence="1">Belongs to the sigma-70 factor family. ECF subfamily.</text>
</comment>
<dbReference type="InterPro" id="IPR013325">
    <property type="entry name" value="RNA_pol_sigma_r2"/>
</dbReference>
<feature type="domain" description="RNA polymerase sigma-70 region 2" evidence="5">
    <location>
        <begin position="26"/>
        <end position="92"/>
    </location>
</feature>
<evidence type="ECO:0000256" key="3">
    <source>
        <dbReference type="ARBA" id="ARBA00023082"/>
    </source>
</evidence>
<keyword evidence="2" id="KW-0805">Transcription regulation</keyword>
<dbReference type="Pfam" id="PF08281">
    <property type="entry name" value="Sigma70_r4_2"/>
    <property type="match status" value="1"/>
</dbReference>
<evidence type="ECO:0000256" key="1">
    <source>
        <dbReference type="ARBA" id="ARBA00010641"/>
    </source>
</evidence>
<keyword evidence="4" id="KW-0804">Transcription</keyword>
<protein>
    <submittedName>
        <fullName evidence="7">Sigma-70 family RNA polymerase sigma factor</fullName>
    </submittedName>
</protein>
<dbReference type="PANTHER" id="PTHR43133">
    <property type="entry name" value="RNA POLYMERASE ECF-TYPE SIGMA FACTO"/>
    <property type="match status" value="1"/>
</dbReference>
<dbReference type="Gene3D" id="1.10.10.10">
    <property type="entry name" value="Winged helix-like DNA-binding domain superfamily/Winged helix DNA-binding domain"/>
    <property type="match status" value="1"/>
</dbReference>
<feature type="domain" description="RNA polymerase sigma factor 70 region 4 type 2" evidence="6">
    <location>
        <begin position="120"/>
        <end position="171"/>
    </location>
</feature>
<dbReference type="GO" id="GO:0006352">
    <property type="term" value="P:DNA-templated transcription initiation"/>
    <property type="evidence" value="ECO:0007669"/>
    <property type="project" value="InterPro"/>
</dbReference>
<dbReference type="InterPro" id="IPR013249">
    <property type="entry name" value="RNA_pol_sigma70_r4_t2"/>
</dbReference>
<organism evidence="7 8">
    <name type="scientific">Serratia fonticola</name>
    <dbReference type="NCBI Taxonomy" id="47917"/>
    <lineage>
        <taxon>Bacteria</taxon>
        <taxon>Pseudomonadati</taxon>
        <taxon>Pseudomonadota</taxon>
        <taxon>Gammaproteobacteria</taxon>
        <taxon>Enterobacterales</taxon>
        <taxon>Yersiniaceae</taxon>
        <taxon>Serratia</taxon>
    </lineage>
</organism>
<evidence type="ECO:0000256" key="2">
    <source>
        <dbReference type="ARBA" id="ARBA00023015"/>
    </source>
</evidence>
<dbReference type="RefSeq" id="WP_221035281.1">
    <property type="nucleotide sequence ID" value="NZ_CAMKUK010000007.1"/>
</dbReference>
<evidence type="ECO:0000313" key="7">
    <source>
        <dbReference type="EMBL" id="QKJ61307.2"/>
    </source>
</evidence>
<evidence type="ECO:0000256" key="4">
    <source>
        <dbReference type="ARBA" id="ARBA00023163"/>
    </source>
</evidence>
<dbReference type="Proteomes" id="UP000503464">
    <property type="component" value="Chromosome"/>
</dbReference>
<gene>
    <name evidence="7" type="ORF">G9399_03640</name>
</gene>
<accession>A0AAE7EMY4</accession>
<dbReference type="SUPFAM" id="SSF88659">
    <property type="entry name" value="Sigma3 and sigma4 domains of RNA polymerase sigma factors"/>
    <property type="match status" value="1"/>
</dbReference>
<dbReference type="GO" id="GO:0003677">
    <property type="term" value="F:DNA binding"/>
    <property type="evidence" value="ECO:0007669"/>
    <property type="project" value="InterPro"/>
</dbReference>
<dbReference type="NCBIfam" id="TIGR02937">
    <property type="entry name" value="sigma70-ECF"/>
    <property type="match status" value="1"/>
</dbReference>
<sequence length="177" mass="20634">MVTANEELQVLFARVKLRDRKAFEMLYRQTNRKLYGLLIKIVADRNIAAELLQEGFLKIWFIAEQGPATYPWAWMCQLMRNLAIDHVRQHGRFHSHFEETDILPEIQGSNEADTADDLALLTRCFSTLAQEKRQAIKLAYIHGYSHEEIVERLSHPLGTIKSWIRRGLQELKQCIDA</sequence>
<evidence type="ECO:0000259" key="5">
    <source>
        <dbReference type="Pfam" id="PF04542"/>
    </source>
</evidence>
<dbReference type="InterPro" id="IPR039425">
    <property type="entry name" value="RNA_pol_sigma-70-like"/>
</dbReference>
<dbReference type="InterPro" id="IPR036388">
    <property type="entry name" value="WH-like_DNA-bd_sf"/>
</dbReference>
<dbReference type="EMBL" id="CP054160">
    <property type="protein sequence ID" value="QKJ61307.2"/>
    <property type="molecule type" value="Genomic_DNA"/>
</dbReference>
<dbReference type="InterPro" id="IPR014284">
    <property type="entry name" value="RNA_pol_sigma-70_dom"/>
</dbReference>
<dbReference type="SUPFAM" id="SSF88946">
    <property type="entry name" value="Sigma2 domain of RNA polymerase sigma factors"/>
    <property type="match status" value="1"/>
</dbReference>
<dbReference type="InterPro" id="IPR007627">
    <property type="entry name" value="RNA_pol_sigma70_r2"/>
</dbReference>
<dbReference type="CDD" id="cd06171">
    <property type="entry name" value="Sigma70_r4"/>
    <property type="match status" value="1"/>
</dbReference>
<name>A0AAE7EMY4_SERFO</name>